<evidence type="ECO:0000256" key="3">
    <source>
        <dbReference type="ARBA" id="ARBA00023163"/>
    </source>
</evidence>
<dbReference type="KEGG" id="cgo:Corgl_0496"/>
<dbReference type="Pfam" id="PF07883">
    <property type="entry name" value="Cupin_2"/>
    <property type="match status" value="1"/>
</dbReference>
<dbReference type="SUPFAM" id="SSF46689">
    <property type="entry name" value="Homeodomain-like"/>
    <property type="match status" value="2"/>
</dbReference>
<dbReference type="InterPro" id="IPR013096">
    <property type="entry name" value="Cupin_2"/>
</dbReference>
<dbReference type="HOGENOM" id="CLU_000445_88_6_11"/>
<dbReference type="EMBL" id="CP002628">
    <property type="protein sequence ID" value="AEB06613.1"/>
    <property type="molecule type" value="Genomic_DNA"/>
</dbReference>
<reference evidence="6" key="1">
    <citation type="journal article" date="2013" name="Stand. Genomic Sci.">
        <title>Complete genome sequence of Coriobacterium glomerans type strain (PW2(T)) from the midgut of Pyrrhocoris apterus L. (red soldier bug).</title>
        <authorList>
            <person name="Stackebrandt E."/>
            <person name="Zeytun A."/>
            <person name="Lapidus A."/>
            <person name="Nolan M."/>
            <person name="Lucas S."/>
            <person name="Hammon N."/>
            <person name="Deshpande S."/>
            <person name="Cheng J.F."/>
            <person name="Tapia R."/>
            <person name="Goodwin L.A."/>
            <person name="Pitluck S."/>
            <person name="Liolios K."/>
            <person name="Pagani I."/>
            <person name="Ivanova N."/>
            <person name="Mavromatis K."/>
            <person name="Mikhailova N."/>
            <person name="Huntemann M."/>
            <person name="Pati A."/>
            <person name="Chen A."/>
            <person name="Palaniappan K."/>
            <person name="Chang Y.J."/>
            <person name="Land M."/>
            <person name="Hauser L."/>
            <person name="Rohde M."/>
            <person name="Pukall R."/>
            <person name="Goker M."/>
            <person name="Detter J.C."/>
            <person name="Woyke T."/>
            <person name="Bristow J."/>
            <person name="Eisen J.A."/>
            <person name="Markowitz V."/>
            <person name="Hugenholtz P."/>
            <person name="Kyrpides N.C."/>
            <person name="Klenk H.P."/>
        </authorList>
    </citation>
    <scope>NUCLEOTIDE SEQUENCE</scope>
    <source>
        <strain evidence="6">ATCC 49209 / DSM 20642 / JCM 10262 / PW2</strain>
    </source>
</reference>
<dbReference type="Gene3D" id="1.10.10.60">
    <property type="entry name" value="Homeodomain-like"/>
    <property type="match status" value="2"/>
</dbReference>
<dbReference type="InterPro" id="IPR037923">
    <property type="entry name" value="HTH-like"/>
</dbReference>
<dbReference type="GO" id="GO:0003700">
    <property type="term" value="F:DNA-binding transcription factor activity"/>
    <property type="evidence" value="ECO:0007669"/>
    <property type="project" value="InterPro"/>
</dbReference>
<evidence type="ECO:0000313" key="5">
    <source>
        <dbReference type="EMBL" id="AEB06613.1"/>
    </source>
</evidence>
<dbReference type="GO" id="GO:0043565">
    <property type="term" value="F:sequence-specific DNA binding"/>
    <property type="evidence" value="ECO:0007669"/>
    <property type="project" value="InterPro"/>
</dbReference>
<accession>F2N7D8</accession>
<dbReference type="SUPFAM" id="SSF51215">
    <property type="entry name" value="Regulatory protein AraC"/>
    <property type="match status" value="1"/>
</dbReference>
<dbReference type="Proteomes" id="UP000006851">
    <property type="component" value="Chromosome"/>
</dbReference>
<keyword evidence="2" id="KW-0238">DNA-binding</keyword>
<dbReference type="STRING" id="700015.Corgl_0496"/>
<keyword evidence="6" id="KW-1185">Reference proteome</keyword>
<dbReference type="eggNOG" id="COG4977">
    <property type="taxonomic scope" value="Bacteria"/>
</dbReference>
<dbReference type="PANTHER" id="PTHR43280:SF2">
    <property type="entry name" value="HTH-TYPE TRANSCRIPTIONAL REGULATOR EXSA"/>
    <property type="match status" value="1"/>
</dbReference>
<organism evidence="5 6">
    <name type="scientific">Coriobacterium glomerans (strain ATCC 49209 / DSM 20642 / JCM 10262 / PW2)</name>
    <dbReference type="NCBI Taxonomy" id="700015"/>
    <lineage>
        <taxon>Bacteria</taxon>
        <taxon>Bacillati</taxon>
        <taxon>Actinomycetota</taxon>
        <taxon>Coriobacteriia</taxon>
        <taxon>Coriobacteriales</taxon>
        <taxon>Coriobacteriaceae</taxon>
        <taxon>Coriobacterium</taxon>
    </lineage>
</organism>
<protein>
    <submittedName>
        <fullName evidence="5">Transcriptional regulator, AraC family</fullName>
    </submittedName>
</protein>
<keyword evidence="1" id="KW-0805">Transcription regulation</keyword>
<dbReference type="PANTHER" id="PTHR43280">
    <property type="entry name" value="ARAC-FAMILY TRANSCRIPTIONAL REGULATOR"/>
    <property type="match status" value="1"/>
</dbReference>
<evidence type="ECO:0000256" key="1">
    <source>
        <dbReference type="ARBA" id="ARBA00023015"/>
    </source>
</evidence>
<evidence type="ECO:0000256" key="2">
    <source>
        <dbReference type="ARBA" id="ARBA00023125"/>
    </source>
</evidence>
<dbReference type="InterPro" id="IPR014710">
    <property type="entry name" value="RmlC-like_jellyroll"/>
</dbReference>
<name>F2N7D8_CORGP</name>
<dbReference type="AlphaFoldDB" id="F2N7D8"/>
<dbReference type="InterPro" id="IPR018060">
    <property type="entry name" value="HTH_AraC"/>
</dbReference>
<gene>
    <name evidence="5" type="ordered locus">Corgl_0496</name>
</gene>
<dbReference type="SMART" id="SM00342">
    <property type="entry name" value="HTH_ARAC"/>
    <property type="match status" value="1"/>
</dbReference>
<dbReference type="RefSeq" id="WP_013708356.1">
    <property type="nucleotide sequence ID" value="NC_015389.1"/>
</dbReference>
<sequence>MQFFPFHLERPVLFYKGGEFSCTEPWRHRAVYHRGDYEIMFCIKGPFYLTVGKEDYTIGAGDVFVVPPFTRLEGSRMSQKPVDFFWLHFFSQHEEVPFTTDSELGDILRLLEASSQQIVLPMQFQAPDRHRLLVGLHEILAERCTSNVEFGLDECDYLTSALLIELFKSYANVHRTIEDDRMSYLQEWIRANMSATLSVAEIARTAHLNVDYLTRLFNRSTGMTTLRYINHLKIEVAEVLLVHTEMTIKEVARASYFNDPKVFMRHFRTATGLSPSEYRKTNSRVHLNNPHVDPQIPLPKRISDKIGYIPENGDIPE</sequence>
<dbReference type="Pfam" id="PF12833">
    <property type="entry name" value="HTH_18"/>
    <property type="match status" value="1"/>
</dbReference>
<feature type="domain" description="HTH araC/xylS-type" evidence="4">
    <location>
        <begin position="183"/>
        <end position="281"/>
    </location>
</feature>
<evidence type="ECO:0000259" key="4">
    <source>
        <dbReference type="PROSITE" id="PS01124"/>
    </source>
</evidence>
<dbReference type="Gene3D" id="2.60.120.10">
    <property type="entry name" value="Jelly Rolls"/>
    <property type="match status" value="1"/>
</dbReference>
<dbReference type="OrthoDB" id="9799345at2"/>
<proteinExistence type="predicted"/>
<dbReference type="PROSITE" id="PS01124">
    <property type="entry name" value="HTH_ARAC_FAMILY_2"/>
    <property type="match status" value="1"/>
</dbReference>
<evidence type="ECO:0000313" key="6">
    <source>
        <dbReference type="Proteomes" id="UP000006851"/>
    </source>
</evidence>
<dbReference type="InterPro" id="IPR009057">
    <property type="entry name" value="Homeodomain-like_sf"/>
</dbReference>
<keyword evidence="3" id="KW-0804">Transcription</keyword>